<dbReference type="EMBL" id="AZRM01000010">
    <property type="protein sequence ID" value="PNS01843.1"/>
    <property type="molecule type" value="Genomic_DNA"/>
</dbReference>
<dbReference type="AlphaFoldDB" id="A0A2K1PGC6"/>
<dbReference type="Proteomes" id="UP000236199">
    <property type="component" value="Unassembled WGS sequence"/>
</dbReference>
<evidence type="ECO:0000313" key="2">
    <source>
        <dbReference type="Proteomes" id="UP000236199"/>
    </source>
</evidence>
<gene>
    <name evidence="1" type="ORF">X928_01985</name>
</gene>
<protein>
    <submittedName>
        <fullName evidence="1">Uncharacterized protein</fullName>
    </submittedName>
</protein>
<proteinExistence type="predicted"/>
<reference evidence="1 2" key="1">
    <citation type="submission" date="2013-12" db="EMBL/GenBank/DDBJ databases">
        <title>Comparative genomics of Petrotoga isolates.</title>
        <authorList>
            <person name="Nesbo C.L."/>
            <person name="Charchuk R."/>
            <person name="Chow K."/>
        </authorList>
    </citation>
    <scope>NUCLEOTIDE SEQUENCE [LARGE SCALE GENOMIC DNA]</scope>
    <source>
        <strain evidence="1 2">DSM 10691</strain>
    </source>
</reference>
<organism evidence="1 2">
    <name type="scientific">Petrotoga miotherma DSM 10691</name>
    <dbReference type="NCBI Taxonomy" id="1434326"/>
    <lineage>
        <taxon>Bacteria</taxon>
        <taxon>Thermotogati</taxon>
        <taxon>Thermotogota</taxon>
        <taxon>Thermotogae</taxon>
        <taxon>Petrotogales</taxon>
        <taxon>Petrotogaceae</taxon>
        <taxon>Petrotoga</taxon>
    </lineage>
</organism>
<accession>A0A2K1PGC6</accession>
<sequence>MAQNNLDTKTLENWLWEAACKINGLKLPKKLQMLESI</sequence>
<comment type="caution">
    <text evidence="1">The sequence shown here is derived from an EMBL/GenBank/DDBJ whole genome shotgun (WGS) entry which is preliminary data.</text>
</comment>
<keyword evidence="2" id="KW-1185">Reference proteome</keyword>
<name>A0A2K1PGC6_9BACT</name>
<evidence type="ECO:0000313" key="1">
    <source>
        <dbReference type="EMBL" id="PNS01843.1"/>
    </source>
</evidence>